<gene>
    <name evidence="7" type="ORF">Slati_1081300</name>
</gene>
<dbReference type="SMART" id="SM00320">
    <property type="entry name" value="WD40"/>
    <property type="match status" value="3"/>
</dbReference>
<feature type="repeat" description="WD" evidence="5">
    <location>
        <begin position="407"/>
        <end position="440"/>
    </location>
</feature>
<dbReference type="InterPro" id="IPR055566">
    <property type="entry name" value="ARM_LIN"/>
</dbReference>
<evidence type="ECO:0000256" key="3">
    <source>
        <dbReference type="ARBA" id="ARBA00022989"/>
    </source>
</evidence>
<proteinExistence type="predicted"/>
<name>A0AAW2XZ21_9LAMI</name>
<evidence type="ECO:0000256" key="2">
    <source>
        <dbReference type="ARBA" id="ARBA00022692"/>
    </source>
</evidence>
<evidence type="ECO:0000256" key="1">
    <source>
        <dbReference type="ARBA" id="ARBA00004173"/>
    </source>
</evidence>
<dbReference type="Pfam" id="PF23628">
    <property type="entry name" value="ARM_LIN_C"/>
    <property type="match status" value="1"/>
</dbReference>
<keyword evidence="2" id="KW-0812">Transmembrane</keyword>
<dbReference type="InterPro" id="IPR016024">
    <property type="entry name" value="ARM-type_fold"/>
</dbReference>
<reference evidence="7" key="2">
    <citation type="journal article" date="2024" name="Plant">
        <title>Genomic evolution and insights into agronomic trait innovations of Sesamum species.</title>
        <authorList>
            <person name="Miao H."/>
            <person name="Wang L."/>
            <person name="Qu L."/>
            <person name="Liu H."/>
            <person name="Sun Y."/>
            <person name="Le M."/>
            <person name="Wang Q."/>
            <person name="Wei S."/>
            <person name="Zheng Y."/>
            <person name="Lin W."/>
            <person name="Duan Y."/>
            <person name="Cao H."/>
            <person name="Xiong S."/>
            <person name="Wang X."/>
            <person name="Wei L."/>
            <person name="Li C."/>
            <person name="Ma Q."/>
            <person name="Ju M."/>
            <person name="Zhao R."/>
            <person name="Li G."/>
            <person name="Mu C."/>
            <person name="Tian Q."/>
            <person name="Mei H."/>
            <person name="Zhang T."/>
            <person name="Gao T."/>
            <person name="Zhang H."/>
        </authorList>
    </citation>
    <scope>NUCLEOTIDE SEQUENCE</scope>
    <source>
        <strain evidence="7">KEN1</strain>
    </source>
</reference>
<evidence type="ECO:0000256" key="4">
    <source>
        <dbReference type="ARBA" id="ARBA00023136"/>
    </source>
</evidence>
<dbReference type="Gene3D" id="6.10.140.1320">
    <property type="match status" value="1"/>
</dbReference>
<dbReference type="Pfam" id="PF04588">
    <property type="entry name" value="HIG_1_N"/>
    <property type="match status" value="1"/>
</dbReference>
<dbReference type="PROSITE" id="PS50082">
    <property type="entry name" value="WD_REPEATS_2"/>
    <property type="match status" value="2"/>
</dbReference>
<comment type="subcellular location">
    <subcellularLocation>
        <location evidence="1">Mitochondrion</location>
    </subcellularLocation>
</comment>
<dbReference type="GO" id="GO:0005739">
    <property type="term" value="C:mitochondrion"/>
    <property type="evidence" value="ECO:0007669"/>
    <property type="project" value="UniProtKB-SubCell"/>
</dbReference>
<dbReference type="Pfam" id="PF00400">
    <property type="entry name" value="WD40"/>
    <property type="match status" value="1"/>
</dbReference>
<dbReference type="InterPro" id="IPR001680">
    <property type="entry name" value="WD40_rpt"/>
</dbReference>
<reference evidence="7" key="1">
    <citation type="submission" date="2020-06" db="EMBL/GenBank/DDBJ databases">
        <authorList>
            <person name="Li T."/>
            <person name="Hu X."/>
            <person name="Zhang T."/>
            <person name="Song X."/>
            <person name="Zhang H."/>
            <person name="Dai N."/>
            <person name="Sheng W."/>
            <person name="Hou X."/>
            <person name="Wei L."/>
        </authorList>
    </citation>
    <scope>NUCLEOTIDE SEQUENCE</scope>
    <source>
        <strain evidence="7">KEN1</strain>
        <tissue evidence="7">Leaf</tissue>
    </source>
</reference>
<evidence type="ECO:0000256" key="5">
    <source>
        <dbReference type="PROSITE-ProRule" id="PRU00221"/>
    </source>
</evidence>
<dbReference type="AlphaFoldDB" id="A0AAW2XZ21"/>
<feature type="repeat" description="WD" evidence="5">
    <location>
        <begin position="382"/>
        <end position="404"/>
    </location>
</feature>
<evidence type="ECO:0000259" key="6">
    <source>
        <dbReference type="PROSITE" id="PS51503"/>
    </source>
</evidence>
<feature type="domain" description="HIG1" evidence="6">
    <location>
        <begin position="599"/>
        <end position="693"/>
    </location>
</feature>
<dbReference type="Gene3D" id="2.130.10.10">
    <property type="entry name" value="YVTN repeat-like/Quinoprotein amine dehydrogenase"/>
    <property type="match status" value="1"/>
</dbReference>
<dbReference type="InterPro" id="IPR036322">
    <property type="entry name" value="WD40_repeat_dom_sf"/>
</dbReference>
<sequence>MHLAAISSPRVLSGLLKVPRKDNLEEFISLAAILVNCMRFDGKCRKYISEFSPVAPLVSLLWSNQKRASSIALEFLNELQRMPRSSAIALFEQIHKQGSINNMCALFLLMQNSEPEYRLLAANLLLQLEVLEDTSAKSIYREEAAEALFESLTCEECPSTQALSAFILSNLGGTYSWTGEPYTTAWLVKKTGLILAYHGNLIKNYDFLDQSLQDAGIDSWCSKIAQRILHLGTSVFHALEKGLNSKLKRVSRDCLVATAWLGCELVKGPDELRHAACEIILHSIEQFLHPGLELEERLLACLCIYNYTSGRGMKKIINLSEGVRESLRRLSNVTWMAEELLKVADYFQPNKWRISCVHSQILEAGTKCSGAVTALIYYKGQLHSGYADGSIKVWDIKGQKAIFVQEMKEHKKAVTCFALYETGNCLLSGSADKTIKMWQMLQRNLECIEVIPTKESIRSIDSWGELIFATTQNHKLKVIDASRKAKDIFKNKRVKCIRVAQGMQAAWIQASSIILIEQPMQDWRRSSKPQVSIAPEKGASILAMEVVEDFIYLNCSTSMSSQIWLRGTQHKVGRLSAGSKITSLLSANDMILCGTEKGVIKKRREKQEEKNGRRKGKLESIREWVVEHKLRTVGTLWASGIVGSMAYNWSQPNMKTSVKIIHARLHAQALTLAALAGAAVVEYYDHKTGAKAERVAKFLDLNEHHKN</sequence>
<dbReference type="SUPFAM" id="SSF50978">
    <property type="entry name" value="WD40 repeat-like"/>
    <property type="match status" value="1"/>
</dbReference>
<dbReference type="Gene3D" id="1.25.10.10">
    <property type="entry name" value="Leucine-rich Repeat Variant"/>
    <property type="match status" value="1"/>
</dbReference>
<dbReference type="InterPro" id="IPR011989">
    <property type="entry name" value="ARM-like"/>
</dbReference>
<dbReference type="PROSITE" id="PS51503">
    <property type="entry name" value="HIG1"/>
    <property type="match status" value="1"/>
</dbReference>
<protein>
    <submittedName>
        <fullName evidence="7">E3 ubiquitin-protein ligase LIN</fullName>
    </submittedName>
</protein>
<keyword evidence="4" id="KW-0472">Membrane</keyword>
<dbReference type="InterPro" id="IPR007667">
    <property type="entry name" value="Hypoxia_induced_domain"/>
</dbReference>
<dbReference type="PANTHER" id="PTHR35549:SF2">
    <property type="entry name" value="TRANSDUCIN_WD40 REPEAT-LIKE SUPERFAMILY PROTEIN"/>
    <property type="match status" value="1"/>
</dbReference>
<organism evidence="7">
    <name type="scientific">Sesamum latifolium</name>
    <dbReference type="NCBI Taxonomy" id="2727402"/>
    <lineage>
        <taxon>Eukaryota</taxon>
        <taxon>Viridiplantae</taxon>
        <taxon>Streptophyta</taxon>
        <taxon>Embryophyta</taxon>
        <taxon>Tracheophyta</taxon>
        <taxon>Spermatophyta</taxon>
        <taxon>Magnoliopsida</taxon>
        <taxon>eudicotyledons</taxon>
        <taxon>Gunneridae</taxon>
        <taxon>Pentapetalae</taxon>
        <taxon>asterids</taxon>
        <taxon>lamiids</taxon>
        <taxon>Lamiales</taxon>
        <taxon>Pedaliaceae</taxon>
        <taxon>Sesamum</taxon>
    </lineage>
</organism>
<comment type="caution">
    <text evidence="7">The sequence shown here is derived from an EMBL/GenBank/DDBJ whole genome shotgun (WGS) entry which is preliminary data.</text>
</comment>
<dbReference type="PROSITE" id="PS50294">
    <property type="entry name" value="WD_REPEATS_REGION"/>
    <property type="match status" value="1"/>
</dbReference>
<dbReference type="EMBL" id="JACGWN010000003">
    <property type="protein sequence ID" value="KAL0457421.1"/>
    <property type="molecule type" value="Genomic_DNA"/>
</dbReference>
<evidence type="ECO:0000313" key="7">
    <source>
        <dbReference type="EMBL" id="KAL0457421.1"/>
    </source>
</evidence>
<accession>A0AAW2XZ21</accession>
<dbReference type="PANTHER" id="PTHR35549">
    <property type="entry name" value="OS04G0584500 PROTEIN"/>
    <property type="match status" value="1"/>
</dbReference>
<dbReference type="InterPro" id="IPR015943">
    <property type="entry name" value="WD40/YVTN_repeat-like_dom_sf"/>
</dbReference>
<keyword evidence="3" id="KW-1133">Transmembrane helix</keyword>
<dbReference type="SUPFAM" id="SSF48371">
    <property type="entry name" value="ARM repeat"/>
    <property type="match status" value="1"/>
</dbReference>
<keyword evidence="5" id="KW-0853">WD repeat</keyword>